<evidence type="ECO:0000256" key="7">
    <source>
        <dbReference type="ARBA" id="ARBA00023136"/>
    </source>
</evidence>
<dbReference type="PANTHER" id="PTHR30335:SF0">
    <property type="entry name" value="ION-TRANSLOCATING OXIDOREDUCTASE COMPLEX SUBUNIT A"/>
    <property type="match status" value="1"/>
</dbReference>
<evidence type="ECO:0000256" key="2">
    <source>
        <dbReference type="ARBA" id="ARBA00022448"/>
    </source>
</evidence>
<feature type="transmembrane region" description="Helical" evidence="8">
    <location>
        <begin position="61"/>
        <end position="81"/>
    </location>
</feature>
<protein>
    <submittedName>
        <fullName evidence="9">Electron transporter RnfA</fullName>
    </submittedName>
</protein>
<accession>A0ABR7S1L2</accession>
<evidence type="ECO:0000256" key="5">
    <source>
        <dbReference type="ARBA" id="ARBA00022967"/>
    </source>
</evidence>
<proteinExistence type="predicted"/>
<dbReference type="PANTHER" id="PTHR30335">
    <property type="entry name" value="INTEGRAL MEMBRANE PROTEIN OF SOXR-REDUCING COMPLEX"/>
    <property type="match status" value="1"/>
</dbReference>
<dbReference type="InterPro" id="IPR003667">
    <property type="entry name" value="NqrDE/RnfAE"/>
</dbReference>
<comment type="caution">
    <text evidence="9">The sequence shown here is derived from an EMBL/GenBank/DDBJ whole genome shotgun (WGS) entry which is preliminary data.</text>
</comment>
<dbReference type="EMBL" id="LZEU01000001">
    <property type="protein sequence ID" value="MBC9251471.1"/>
    <property type="molecule type" value="Genomic_DNA"/>
</dbReference>
<keyword evidence="7 8" id="KW-0472">Membrane</keyword>
<evidence type="ECO:0000256" key="3">
    <source>
        <dbReference type="ARBA" id="ARBA00022519"/>
    </source>
</evidence>
<keyword evidence="3" id="KW-0997">Cell inner membrane</keyword>
<evidence type="ECO:0000313" key="9">
    <source>
        <dbReference type="EMBL" id="MBC9251471.1"/>
    </source>
</evidence>
<evidence type="ECO:0000256" key="1">
    <source>
        <dbReference type="ARBA" id="ARBA00004127"/>
    </source>
</evidence>
<keyword evidence="6 8" id="KW-1133">Transmembrane helix</keyword>
<dbReference type="RefSeq" id="WP_187806967.1">
    <property type="nucleotide sequence ID" value="NZ_LZEU01000001.1"/>
</dbReference>
<feature type="transmembrane region" description="Helical" evidence="8">
    <location>
        <begin position="93"/>
        <end position="110"/>
    </location>
</feature>
<dbReference type="Proteomes" id="UP000744555">
    <property type="component" value="Unassembled WGS sequence"/>
</dbReference>
<feature type="transmembrane region" description="Helical" evidence="8">
    <location>
        <begin position="35"/>
        <end position="54"/>
    </location>
</feature>
<organism evidence="9 10">
    <name type="scientific">Aquipseudomonas alcaligenes</name>
    <name type="common">Pseudomonas alcaligenes</name>
    <dbReference type="NCBI Taxonomy" id="43263"/>
    <lineage>
        <taxon>Bacteria</taxon>
        <taxon>Pseudomonadati</taxon>
        <taxon>Pseudomonadota</taxon>
        <taxon>Gammaproteobacteria</taxon>
        <taxon>Pseudomonadales</taxon>
        <taxon>Pseudomonadaceae</taxon>
        <taxon>Aquipseudomonas</taxon>
    </lineage>
</organism>
<feature type="transmembrane region" description="Helical" evidence="8">
    <location>
        <begin position="159"/>
        <end position="177"/>
    </location>
</feature>
<feature type="transmembrane region" description="Helical" evidence="8">
    <location>
        <begin position="117"/>
        <end position="139"/>
    </location>
</feature>
<evidence type="ECO:0000256" key="4">
    <source>
        <dbReference type="ARBA" id="ARBA00022692"/>
    </source>
</evidence>
<comment type="subcellular location">
    <subcellularLocation>
        <location evidence="1">Endomembrane system</location>
        <topology evidence="1">Multi-pass membrane protein</topology>
    </subcellularLocation>
</comment>
<dbReference type="Pfam" id="PF02508">
    <property type="entry name" value="Rnf-Nqr"/>
    <property type="match status" value="1"/>
</dbReference>
<keyword evidence="3" id="KW-1003">Cell membrane</keyword>
<keyword evidence="10" id="KW-1185">Reference proteome</keyword>
<evidence type="ECO:0000256" key="6">
    <source>
        <dbReference type="ARBA" id="ARBA00022989"/>
    </source>
</evidence>
<evidence type="ECO:0000256" key="8">
    <source>
        <dbReference type="SAM" id="Phobius"/>
    </source>
</evidence>
<dbReference type="PIRSF" id="PIRSF006102">
    <property type="entry name" value="NQR_DE"/>
    <property type="match status" value="1"/>
</dbReference>
<reference evidence="9 10" key="1">
    <citation type="submission" date="2016-06" db="EMBL/GenBank/DDBJ databases">
        <authorList>
            <person name="Ramos C."/>
            <person name="Pintado A."/>
            <person name="Crespo-Gomez J.I."/>
        </authorList>
    </citation>
    <scope>NUCLEOTIDE SEQUENCE [LARGE SCALE GENOMIC DNA]</scope>
    <source>
        <strain evidence="9 10">AVO110</strain>
    </source>
</reference>
<sequence>MSQVFSILIGAALVNNLLLSLPLAADVLRSARVQALGPASALLIAMAAPLAWLLQPLNLQALQLLVFLPLLAALAWLSLQLLARLRPALAQPGLWPLLLGNGGALGVMLLSQPLNGFAQALALGVGGGLGFWLALQLFADLLDRVEQCDVPTPFRGVPIMLVSAGLMGLALLGFNGLGAA</sequence>
<evidence type="ECO:0000313" key="10">
    <source>
        <dbReference type="Proteomes" id="UP000744555"/>
    </source>
</evidence>
<name>A0ABR7S1L2_AQUAC</name>
<gene>
    <name evidence="9" type="ORF">A9179_14460</name>
</gene>
<keyword evidence="5" id="KW-1278">Translocase</keyword>
<keyword evidence="4 8" id="KW-0812">Transmembrane</keyword>
<keyword evidence="2" id="KW-0813">Transport</keyword>
<dbReference type="InterPro" id="IPR050133">
    <property type="entry name" value="NqrDE/RnfAE_oxidrdctase"/>
</dbReference>